<dbReference type="OrthoDB" id="703529at2"/>
<dbReference type="Proteomes" id="UP000283433">
    <property type="component" value="Unassembled WGS sequence"/>
</dbReference>
<accession>A0A419S3F8</accession>
<dbReference type="Pfam" id="PF08241">
    <property type="entry name" value="Methyltransf_11"/>
    <property type="match status" value="1"/>
</dbReference>
<dbReference type="AlphaFoldDB" id="A0A419S3F8"/>
<gene>
    <name evidence="2" type="ORF">BCY91_09730</name>
</gene>
<dbReference type="InterPro" id="IPR029063">
    <property type="entry name" value="SAM-dependent_MTases_sf"/>
</dbReference>
<dbReference type="EMBL" id="MBTA01000027">
    <property type="protein sequence ID" value="RKD13828.1"/>
    <property type="molecule type" value="Genomic_DNA"/>
</dbReference>
<evidence type="ECO:0000313" key="3">
    <source>
        <dbReference type="Proteomes" id="UP000283433"/>
    </source>
</evidence>
<name>A0A419S3F8_9SPHI</name>
<protein>
    <submittedName>
        <fullName evidence="2">Methyltransferase</fullName>
    </submittedName>
</protein>
<evidence type="ECO:0000259" key="1">
    <source>
        <dbReference type="Pfam" id="PF08241"/>
    </source>
</evidence>
<proteinExistence type="predicted"/>
<dbReference type="RefSeq" id="WP_120182737.1">
    <property type="nucleotide sequence ID" value="NZ_MBTA01000027.1"/>
</dbReference>
<organism evidence="2 3">
    <name type="scientific">Pelobium manganitolerans</name>
    <dbReference type="NCBI Taxonomy" id="1842495"/>
    <lineage>
        <taxon>Bacteria</taxon>
        <taxon>Pseudomonadati</taxon>
        <taxon>Bacteroidota</taxon>
        <taxon>Sphingobacteriia</taxon>
        <taxon>Sphingobacteriales</taxon>
        <taxon>Sphingobacteriaceae</taxon>
        <taxon>Pelobium</taxon>
    </lineage>
</organism>
<keyword evidence="3" id="KW-1185">Reference proteome</keyword>
<dbReference type="GO" id="GO:0008757">
    <property type="term" value="F:S-adenosylmethionine-dependent methyltransferase activity"/>
    <property type="evidence" value="ECO:0007669"/>
    <property type="project" value="InterPro"/>
</dbReference>
<comment type="caution">
    <text evidence="2">The sequence shown here is derived from an EMBL/GenBank/DDBJ whole genome shotgun (WGS) entry which is preliminary data.</text>
</comment>
<keyword evidence="2" id="KW-0489">Methyltransferase</keyword>
<dbReference type="Gene3D" id="3.40.50.150">
    <property type="entry name" value="Vaccinia Virus protein VP39"/>
    <property type="match status" value="1"/>
</dbReference>
<reference evidence="2 3" key="1">
    <citation type="submission" date="2016-07" db="EMBL/GenBank/DDBJ databases">
        <title>Genome of Pelobium manganitolerans.</title>
        <authorList>
            <person name="Wu S."/>
            <person name="Wang G."/>
        </authorList>
    </citation>
    <scope>NUCLEOTIDE SEQUENCE [LARGE SCALE GENOMIC DNA]</scope>
    <source>
        <strain evidence="2 3">YS-25</strain>
    </source>
</reference>
<sequence length="204" mass="23152">MAEFWEEAFRKNQEMWGAQPAQSALMARDYFLKEGAKDILIPGIGYGRNAGVLLEADMAVTGIEISQTAIDLAWKHFGEDLKIHHGSVCDMPFNDDSYDGIFCYALIHLLGQVERQKLIKDCYKQLNEGGSMLFTVVSKDAEIYGKGTQIDTDRYELFGGVQMFFYDEKSIEAEFADVGLFKISKVEEVYPFYLIYSKKKGDSQ</sequence>
<keyword evidence="2" id="KW-0808">Transferase</keyword>
<feature type="domain" description="Methyltransferase type 11" evidence="1">
    <location>
        <begin position="43"/>
        <end position="134"/>
    </location>
</feature>
<evidence type="ECO:0000313" key="2">
    <source>
        <dbReference type="EMBL" id="RKD13828.1"/>
    </source>
</evidence>
<dbReference type="CDD" id="cd02440">
    <property type="entry name" value="AdoMet_MTases"/>
    <property type="match status" value="1"/>
</dbReference>
<dbReference type="SUPFAM" id="SSF53335">
    <property type="entry name" value="S-adenosyl-L-methionine-dependent methyltransferases"/>
    <property type="match status" value="1"/>
</dbReference>
<dbReference type="GO" id="GO:0032259">
    <property type="term" value="P:methylation"/>
    <property type="evidence" value="ECO:0007669"/>
    <property type="project" value="UniProtKB-KW"/>
</dbReference>
<dbReference type="InterPro" id="IPR013216">
    <property type="entry name" value="Methyltransf_11"/>
</dbReference>